<protein>
    <recommendedName>
        <fullName evidence="2">ATP-grasp domain-containing protein</fullName>
    </recommendedName>
</protein>
<feature type="domain" description="ATP-grasp" evidence="2">
    <location>
        <begin position="140"/>
        <end position="349"/>
    </location>
</feature>
<evidence type="ECO:0000313" key="3">
    <source>
        <dbReference type="EMBL" id="OHX65321.1"/>
    </source>
</evidence>
<reference evidence="3 4" key="1">
    <citation type="journal article" date="2012" name="Int. J. Syst. Evol. Microbiol.">
        <title>Flammeovirga pacifica sp. nov., isolated from deep-sea sediment.</title>
        <authorList>
            <person name="Xu H."/>
            <person name="Fu Y."/>
            <person name="Yang N."/>
            <person name="Ding Z."/>
            <person name="Lai Q."/>
            <person name="Zeng R."/>
        </authorList>
    </citation>
    <scope>NUCLEOTIDE SEQUENCE [LARGE SCALE GENOMIC DNA]</scope>
    <source>
        <strain evidence="4">DSM 24597 / LMG 26175 / WPAGA1</strain>
    </source>
</reference>
<dbReference type="STRING" id="915059.NH26_02630"/>
<dbReference type="EMBL" id="JRYR02000001">
    <property type="protein sequence ID" value="OHX65321.1"/>
    <property type="molecule type" value="Genomic_DNA"/>
</dbReference>
<dbReference type="GO" id="GO:0005524">
    <property type="term" value="F:ATP binding"/>
    <property type="evidence" value="ECO:0007669"/>
    <property type="project" value="UniProtKB-UniRule"/>
</dbReference>
<dbReference type="Proteomes" id="UP000179797">
    <property type="component" value="Unassembled WGS sequence"/>
</dbReference>
<organism evidence="3 4">
    <name type="scientific">Flammeovirga pacifica</name>
    <dbReference type="NCBI Taxonomy" id="915059"/>
    <lineage>
        <taxon>Bacteria</taxon>
        <taxon>Pseudomonadati</taxon>
        <taxon>Bacteroidota</taxon>
        <taxon>Cytophagia</taxon>
        <taxon>Cytophagales</taxon>
        <taxon>Flammeovirgaceae</taxon>
        <taxon>Flammeovirga</taxon>
    </lineage>
</organism>
<dbReference type="AlphaFoldDB" id="A0A1S1YWC6"/>
<evidence type="ECO:0000259" key="2">
    <source>
        <dbReference type="PROSITE" id="PS50975"/>
    </source>
</evidence>
<dbReference type="GO" id="GO:0046872">
    <property type="term" value="F:metal ion binding"/>
    <property type="evidence" value="ECO:0007669"/>
    <property type="project" value="InterPro"/>
</dbReference>
<evidence type="ECO:0000313" key="4">
    <source>
        <dbReference type="Proteomes" id="UP000179797"/>
    </source>
</evidence>
<evidence type="ECO:0000256" key="1">
    <source>
        <dbReference type="PROSITE-ProRule" id="PRU00409"/>
    </source>
</evidence>
<dbReference type="InterPro" id="IPR011761">
    <property type="entry name" value="ATP-grasp"/>
</dbReference>
<accession>A0A1S1YWC6</accession>
<comment type="caution">
    <text evidence="3">The sequence shown here is derived from an EMBL/GenBank/DDBJ whole genome shotgun (WGS) entry which is preliminary data.</text>
</comment>
<sequence length="399" mass="46374">MPKYFLFNPYCELSVAKNARNYTPNKQFKVLSNDLSTLPVWLFGDKVFIINEYGVKNRWSNQLKKLFNKDVSFLSLKQLQNKVIEKKSFLVWGNSIDFVEYFSKKPYEIRGINEWTLSDRALYHREIGYKILDYIINLKREFYISKSLKGSFYSSEIEVLEAFEKTFDKFSNGVVFKLPFSASGRGLLLLKKKEMNQAIESWIESGISVHNSILVEPWLDKLMDFSLLYDFNEKGIEFLGVTVFDASSTGQYGGSLLGDYKKIMPEEISDVISVLANDLMQAFKRTNEYNYHKGKLGVDAMIIRSDDGTLKVHPCVEVNARHTMGHITLGLRKAVHDPNRSRWVITTKNQIEDFHQFEKEMSEKYPCKMKNYKLESGFFPLVDVNLVSQYYAYLIADKE</sequence>
<dbReference type="SUPFAM" id="SSF56059">
    <property type="entry name" value="Glutathione synthetase ATP-binding domain-like"/>
    <property type="match status" value="1"/>
</dbReference>
<dbReference type="OrthoDB" id="5291617at2"/>
<keyword evidence="4" id="KW-1185">Reference proteome</keyword>
<gene>
    <name evidence="3" type="ORF">NH26_02630</name>
</gene>
<keyword evidence="1" id="KW-0067">ATP-binding</keyword>
<name>A0A1S1YWC6_FLAPC</name>
<keyword evidence="1" id="KW-0547">Nucleotide-binding</keyword>
<dbReference type="PROSITE" id="PS50975">
    <property type="entry name" value="ATP_GRASP"/>
    <property type="match status" value="1"/>
</dbReference>
<proteinExistence type="predicted"/>
<dbReference type="RefSeq" id="WP_044223878.1">
    <property type="nucleotide sequence ID" value="NZ_JRYR02000001.1"/>
</dbReference>